<dbReference type="Pfam" id="PF00632">
    <property type="entry name" value="HECT"/>
    <property type="match status" value="1"/>
</dbReference>
<comment type="pathway">
    <text evidence="4">Protein modification; protein ubiquitination.</text>
</comment>
<evidence type="ECO:0000259" key="13">
    <source>
        <dbReference type="PROSITE" id="PS50237"/>
    </source>
</evidence>
<evidence type="ECO:0000256" key="6">
    <source>
        <dbReference type="ARBA" id="ARBA00022490"/>
    </source>
</evidence>
<dbReference type="GO" id="GO:0005634">
    <property type="term" value="C:nucleus"/>
    <property type="evidence" value="ECO:0007669"/>
    <property type="project" value="TreeGrafter"/>
</dbReference>
<comment type="subcellular location">
    <subcellularLocation>
        <location evidence="3">Cytoplasm</location>
    </subcellularLocation>
    <subcellularLocation>
        <location evidence="2">Endomembrane system</location>
    </subcellularLocation>
</comment>
<dbReference type="AlphaFoldDB" id="A0A9Q1BQ16"/>
<dbReference type="EMBL" id="JAIZAY010000013">
    <property type="protein sequence ID" value="KAJ8030948.1"/>
    <property type="molecule type" value="Genomic_DNA"/>
</dbReference>
<keyword evidence="7" id="KW-0808">Transferase</keyword>
<dbReference type="Gene3D" id="3.30.2410.10">
    <property type="entry name" value="Hect, E3 ligase catalytic domain"/>
    <property type="match status" value="1"/>
</dbReference>
<dbReference type="GO" id="GO:0000139">
    <property type="term" value="C:Golgi membrane"/>
    <property type="evidence" value="ECO:0007669"/>
    <property type="project" value="TreeGrafter"/>
</dbReference>
<dbReference type="InterPro" id="IPR035983">
    <property type="entry name" value="Hect_E3_ubiquitin_ligase"/>
</dbReference>
<feature type="active site" description="Glycyl thioester intermediate" evidence="12">
    <location>
        <position position="348"/>
    </location>
</feature>
<dbReference type="GO" id="GO:0000209">
    <property type="term" value="P:protein polyubiquitination"/>
    <property type="evidence" value="ECO:0007669"/>
    <property type="project" value="TreeGrafter"/>
</dbReference>
<reference evidence="14" key="1">
    <citation type="submission" date="2021-10" db="EMBL/GenBank/DDBJ databases">
        <title>Tropical sea cucumber genome reveals ecological adaptation and Cuvierian tubules defense mechanism.</title>
        <authorList>
            <person name="Chen T."/>
        </authorList>
    </citation>
    <scope>NUCLEOTIDE SEQUENCE</scope>
    <source>
        <strain evidence="14">Nanhai2018</strain>
        <tissue evidence="14">Muscle</tissue>
    </source>
</reference>
<evidence type="ECO:0000256" key="4">
    <source>
        <dbReference type="ARBA" id="ARBA00004906"/>
    </source>
</evidence>
<feature type="domain" description="HECT" evidence="13">
    <location>
        <begin position="48"/>
        <end position="381"/>
    </location>
</feature>
<keyword evidence="15" id="KW-1185">Reference proteome</keyword>
<dbReference type="OrthoDB" id="2384350at2759"/>
<dbReference type="GO" id="GO:0007030">
    <property type="term" value="P:Golgi organization"/>
    <property type="evidence" value="ECO:0007669"/>
    <property type="project" value="TreeGrafter"/>
</dbReference>
<evidence type="ECO:0000256" key="1">
    <source>
        <dbReference type="ARBA" id="ARBA00000885"/>
    </source>
</evidence>
<evidence type="ECO:0000256" key="3">
    <source>
        <dbReference type="ARBA" id="ARBA00004496"/>
    </source>
</evidence>
<protein>
    <recommendedName>
        <fullName evidence="5">HECT-type E3 ubiquitin transferase</fullName>
        <ecNumber evidence="5">2.3.2.26</ecNumber>
    </recommendedName>
</protein>
<dbReference type="InterPro" id="IPR050409">
    <property type="entry name" value="E3_ubiq-protein_ligase"/>
</dbReference>
<keyword evidence="9 12" id="KW-0833">Ubl conjugation pathway</keyword>
<gene>
    <name evidence="14" type="ORF">HOLleu_27507</name>
</gene>
<name>A0A9Q1BQ16_HOLLE</name>
<evidence type="ECO:0000256" key="11">
    <source>
        <dbReference type="ARBA" id="ARBA00023136"/>
    </source>
</evidence>
<evidence type="ECO:0000256" key="10">
    <source>
        <dbReference type="ARBA" id="ARBA00023043"/>
    </source>
</evidence>
<dbReference type="EC" id="2.3.2.26" evidence="5"/>
<evidence type="ECO:0000256" key="5">
    <source>
        <dbReference type="ARBA" id="ARBA00012485"/>
    </source>
</evidence>
<dbReference type="GO" id="GO:0006511">
    <property type="term" value="P:ubiquitin-dependent protein catabolic process"/>
    <property type="evidence" value="ECO:0007669"/>
    <property type="project" value="TreeGrafter"/>
</dbReference>
<evidence type="ECO:0000256" key="12">
    <source>
        <dbReference type="PROSITE-ProRule" id="PRU00104"/>
    </source>
</evidence>
<sequence>MQEKLRVFQSLQEDQKIDLVVRRKRVLKSAADAINNQLGFSFYGVPVITFSGEDAVDLGGPKREFFTMATQQLPQLGVFEGKQNRMYFSHEIALLEKGLYRLAGQIIAWSILHGGPGFPALHPFLYSMMCGSNNTDTLCISDITDPDVLDYLQKIENCSSDEQLTETVDLVGDWAANNGCTGIYGMKMNNKDEIVKTLCKQHIYYRCKSEIDDFQQGLNSIGDFWNMVKEDSAPFKCLLVQSDNELTFPEMKKLFHMRWSENSALVDKEEDTVYSWEQFIRKSSNGECSQVIKLDDGTTETAKIALHHILRFCTGADAIPPLGFDKQVDIHFFSVTPGVKPLPTASTCGLELHLPRGMDEADEFTKMMIEAIVCSPGYGKT</sequence>
<dbReference type="PROSITE" id="PS50237">
    <property type="entry name" value="HECT"/>
    <property type="match status" value="1"/>
</dbReference>
<evidence type="ECO:0000256" key="8">
    <source>
        <dbReference type="ARBA" id="ARBA00022737"/>
    </source>
</evidence>
<evidence type="ECO:0000256" key="2">
    <source>
        <dbReference type="ARBA" id="ARBA00004308"/>
    </source>
</evidence>
<dbReference type="SUPFAM" id="SSF56204">
    <property type="entry name" value="Hect, E3 ligase catalytic domain"/>
    <property type="match status" value="1"/>
</dbReference>
<keyword evidence="11" id="KW-0472">Membrane</keyword>
<keyword evidence="10" id="KW-0040">ANK repeat</keyword>
<evidence type="ECO:0000313" key="15">
    <source>
        <dbReference type="Proteomes" id="UP001152320"/>
    </source>
</evidence>
<evidence type="ECO:0000313" key="14">
    <source>
        <dbReference type="EMBL" id="KAJ8030948.1"/>
    </source>
</evidence>
<dbReference type="PANTHER" id="PTHR11254">
    <property type="entry name" value="HECT DOMAIN UBIQUITIN-PROTEIN LIGASE"/>
    <property type="match status" value="1"/>
</dbReference>
<dbReference type="Proteomes" id="UP001152320">
    <property type="component" value="Chromosome 13"/>
</dbReference>
<organism evidence="14 15">
    <name type="scientific">Holothuria leucospilota</name>
    <name type="common">Black long sea cucumber</name>
    <name type="synonym">Mertensiothuria leucospilota</name>
    <dbReference type="NCBI Taxonomy" id="206669"/>
    <lineage>
        <taxon>Eukaryota</taxon>
        <taxon>Metazoa</taxon>
        <taxon>Echinodermata</taxon>
        <taxon>Eleutherozoa</taxon>
        <taxon>Echinozoa</taxon>
        <taxon>Holothuroidea</taxon>
        <taxon>Aspidochirotacea</taxon>
        <taxon>Aspidochirotida</taxon>
        <taxon>Holothuriidae</taxon>
        <taxon>Holothuria</taxon>
    </lineage>
</organism>
<keyword evidence="8" id="KW-0677">Repeat</keyword>
<dbReference type="PANTHER" id="PTHR11254:SF363">
    <property type="entry name" value="E3 UBIQUITIN-PROTEIN LIGASE HACE1"/>
    <property type="match status" value="1"/>
</dbReference>
<keyword evidence="6" id="KW-0963">Cytoplasm</keyword>
<evidence type="ECO:0000256" key="9">
    <source>
        <dbReference type="ARBA" id="ARBA00022786"/>
    </source>
</evidence>
<dbReference type="GO" id="GO:0061630">
    <property type="term" value="F:ubiquitin protein ligase activity"/>
    <property type="evidence" value="ECO:0007669"/>
    <property type="project" value="UniProtKB-EC"/>
</dbReference>
<dbReference type="Gene3D" id="3.90.1750.10">
    <property type="entry name" value="Hect, E3 ligase catalytic domains"/>
    <property type="match status" value="1"/>
</dbReference>
<dbReference type="SMART" id="SM00119">
    <property type="entry name" value="HECTc"/>
    <property type="match status" value="1"/>
</dbReference>
<comment type="catalytic activity">
    <reaction evidence="1">
        <text>S-ubiquitinyl-[E2 ubiquitin-conjugating enzyme]-L-cysteine + [acceptor protein]-L-lysine = [E2 ubiquitin-conjugating enzyme]-L-cysteine + N(6)-ubiquitinyl-[acceptor protein]-L-lysine.</text>
        <dbReference type="EC" id="2.3.2.26"/>
    </reaction>
</comment>
<dbReference type="InterPro" id="IPR000569">
    <property type="entry name" value="HECT_dom"/>
</dbReference>
<comment type="caution">
    <text evidence="14">The sequence shown here is derived from an EMBL/GenBank/DDBJ whole genome shotgun (WGS) entry which is preliminary data.</text>
</comment>
<dbReference type="GO" id="GO:0061025">
    <property type="term" value="P:membrane fusion"/>
    <property type="evidence" value="ECO:0007669"/>
    <property type="project" value="TreeGrafter"/>
</dbReference>
<evidence type="ECO:0000256" key="7">
    <source>
        <dbReference type="ARBA" id="ARBA00022679"/>
    </source>
</evidence>
<proteinExistence type="predicted"/>
<accession>A0A9Q1BQ16</accession>